<dbReference type="EMBL" id="MKGQ01000108">
    <property type="protein sequence ID" value="OKO97965.1"/>
    <property type="molecule type" value="Genomic_DNA"/>
</dbReference>
<organism evidence="1 2">
    <name type="scientific">Xenorhabdus eapokensis</name>
    <dbReference type="NCBI Taxonomy" id="1873482"/>
    <lineage>
        <taxon>Bacteria</taxon>
        <taxon>Pseudomonadati</taxon>
        <taxon>Pseudomonadota</taxon>
        <taxon>Gammaproteobacteria</taxon>
        <taxon>Enterobacterales</taxon>
        <taxon>Morganellaceae</taxon>
        <taxon>Xenorhabdus</taxon>
    </lineage>
</organism>
<dbReference type="AlphaFoldDB" id="A0A1Q5TCL8"/>
<proteinExistence type="predicted"/>
<evidence type="ECO:0000313" key="2">
    <source>
        <dbReference type="Proteomes" id="UP000186268"/>
    </source>
</evidence>
<comment type="caution">
    <text evidence="1">The sequence shown here is derived from an EMBL/GenBank/DDBJ whole genome shotgun (WGS) entry which is preliminary data.</text>
</comment>
<name>A0A1Q5TCL8_9GAMM</name>
<accession>A0A1Q5TCL8</accession>
<dbReference type="Proteomes" id="UP000186268">
    <property type="component" value="Unassembled WGS sequence"/>
</dbReference>
<gene>
    <name evidence="1" type="ORF">Xedl_03891</name>
</gene>
<sequence>MIPKSACQNLPVKPIDISWLFSLSGVKVFKPNSWLLFFLPDLLNKYAGTFLILDKVINK</sequence>
<evidence type="ECO:0000313" key="1">
    <source>
        <dbReference type="EMBL" id="OKO97965.1"/>
    </source>
</evidence>
<keyword evidence="2" id="KW-1185">Reference proteome</keyword>
<reference evidence="1 2" key="1">
    <citation type="submission" date="2016-09" db="EMBL/GenBank/DDBJ databases">
        <title>Xenorhabdus thuongxuanensis sp. nov. and Xenorhabdus eapokensis sp. nov., isolated from Steinernema species.</title>
        <authorList>
            <person name="Kaempfer P."/>
            <person name="Tobias N.J."/>
            <person name="Phan Ke L."/>
            <person name="Bode H.B."/>
            <person name="Glaeser S.P."/>
        </authorList>
    </citation>
    <scope>NUCLEOTIDE SEQUENCE [LARGE SCALE GENOMIC DNA]</scope>
    <source>
        <strain evidence="1 2">DL20</strain>
    </source>
</reference>
<protein>
    <submittedName>
        <fullName evidence="1">Uncharacterized protein</fullName>
    </submittedName>
</protein>